<keyword evidence="1 7" id="KW-0575">Peroxidase</keyword>
<name>A0A507SQR8_9BACT</name>
<sequence length="161" mass="18359">MQVNLKGQNVNLLGSTIKLGDTFPNFKAVNLDLSDFELYQAPKAKKLIFSIPSIDTGVCEIESGKFMNYFSNKNYLVYAISKDLPFAFNRWCVANQNQAIKPLSDYKYNEFGIKSGTLLENVGLLTRAIFVLDEENKVIHVEYVKNVSDEPNYEDVYAFFK</sequence>
<evidence type="ECO:0000256" key="1">
    <source>
        <dbReference type="ARBA" id="ARBA00022559"/>
    </source>
</evidence>
<comment type="caution">
    <text evidence="7">The sequence shown here is derived from an EMBL/GenBank/DDBJ whole genome shotgun (WGS) entry which is preliminary data.</text>
</comment>
<dbReference type="AlphaFoldDB" id="A0A507SQR8"/>
<dbReference type="EMBL" id="SMDN01000002">
    <property type="protein sequence ID" value="TQC54137.1"/>
    <property type="molecule type" value="Genomic_DNA"/>
</dbReference>
<protein>
    <submittedName>
        <fullName evidence="7">Thiol peroxidase</fullName>
        <ecNumber evidence="7">1.11.1.-</ecNumber>
    </submittedName>
</protein>
<dbReference type="InterPro" id="IPR018219">
    <property type="entry name" value="Tpx_CS"/>
</dbReference>
<evidence type="ECO:0000256" key="2">
    <source>
        <dbReference type="ARBA" id="ARBA00022862"/>
    </source>
</evidence>
<dbReference type="EC" id="1.11.1.-" evidence="7"/>
<gene>
    <name evidence="7" type="ORF">E1I18_00840</name>
</gene>
<keyword evidence="8" id="KW-1185">Reference proteome</keyword>
<dbReference type="CDD" id="cd03014">
    <property type="entry name" value="PRX_Atyp2cys"/>
    <property type="match status" value="1"/>
</dbReference>
<dbReference type="OrthoDB" id="9781543at2"/>
<accession>A0A507SQR8</accession>
<dbReference type="PANTHER" id="PTHR43110:SF1">
    <property type="entry name" value="THIOL PEROXIDASE"/>
    <property type="match status" value="1"/>
</dbReference>
<keyword evidence="4" id="KW-1015">Disulfide bond</keyword>
<dbReference type="InterPro" id="IPR013740">
    <property type="entry name" value="Redoxin"/>
</dbReference>
<evidence type="ECO:0000256" key="4">
    <source>
        <dbReference type="ARBA" id="ARBA00023157"/>
    </source>
</evidence>
<dbReference type="Proteomes" id="UP000320801">
    <property type="component" value="Unassembled WGS sequence"/>
</dbReference>
<evidence type="ECO:0000259" key="6">
    <source>
        <dbReference type="PROSITE" id="PS51352"/>
    </source>
</evidence>
<dbReference type="Pfam" id="PF08534">
    <property type="entry name" value="Redoxin"/>
    <property type="match status" value="1"/>
</dbReference>
<keyword evidence="5" id="KW-0676">Redox-active center</keyword>
<dbReference type="GO" id="GO:0008379">
    <property type="term" value="F:thioredoxin peroxidase activity"/>
    <property type="evidence" value="ECO:0007669"/>
    <property type="project" value="InterPro"/>
</dbReference>
<keyword evidence="2" id="KW-0049">Antioxidant</keyword>
<dbReference type="InterPro" id="IPR036249">
    <property type="entry name" value="Thioredoxin-like_sf"/>
</dbReference>
<evidence type="ECO:0000313" key="7">
    <source>
        <dbReference type="EMBL" id="TQC54137.1"/>
    </source>
</evidence>
<dbReference type="InterPro" id="IPR002065">
    <property type="entry name" value="TPX"/>
</dbReference>
<evidence type="ECO:0000313" key="8">
    <source>
        <dbReference type="Proteomes" id="UP000320801"/>
    </source>
</evidence>
<evidence type="ECO:0000256" key="3">
    <source>
        <dbReference type="ARBA" id="ARBA00023002"/>
    </source>
</evidence>
<dbReference type="PROSITE" id="PS51352">
    <property type="entry name" value="THIOREDOXIN_2"/>
    <property type="match status" value="1"/>
</dbReference>
<dbReference type="InterPro" id="IPR050455">
    <property type="entry name" value="Tpx_Peroxidase_subfamily"/>
</dbReference>
<dbReference type="SUPFAM" id="SSF52833">
    <property type="entry name" value="Thioredoxin-like"/>
    <property type="match status" value="1"/>
</dbReference>
<proteinExistence type="predicted"/>
<feature type="domain" description="Thioredoxin" evidence="6">
    <location>
        <begin position="17"/>
        <end position="161"/>
    </location>
</feature>
<reference evidence="7 8" key="1">
    <citation type="submission" date="2019-03" db="EMBL/GenBank/DDBJ databases">
        <title>Characterization of a novel Mycoplasma cynos real-time PCR assay.</title>
        <authorList>
            <person name="Tallmadge R.L."/>
            <person name="Mitchell P.K."/>
            <person name="Goodman L."/>
        </authorList>
    </citation>
    <scope>NUCLEOTIDE SEQUENCE [LARGE SCALE GENOMIC DNA]</scope>
    <source>
        <strain evidence="7 8">1642</strain>
    </source>
</reference>
<dbReference type="PANTHER" id="PTHR43110">
    <property type="entry name" value="THIOL PEROXIDASE"/>
    <property type="match status" value="1"/>
</dbReference>
<dbReference type="NCBIfam" id="NF001808">
    <property type="entry name" value="PRK00522.1"/>
    <property type="match status" value="1"/>
</dbReference>
<dbReference type="InterPro" id="IPR013766">
    <property type="entry name" value="Thioredoxin_domain"/>
</dbReference>
<dbReference type="Gene3D" id="3.40.30.10">
    <property type="entry name" value="Glutaredoxin"/>
    <property type="match status" value="1"/>
</dbReference>
<dbReference type="PROSITE" id="PS01265">
    <property type="entry name" value="TPX"/>
    <property type="match status" value="1"/>
</dbReference>
<evidence type="ECO:0000256" key="5">
    <source>
        <dbReference type="ARBA" id="ARBA00023284"/>
    </source>
</evidence>
<organism evidence="7 8">
    <name type="scientific">Mycoplasmopsis mucosicanis</name>
    <dbReference type="NCBI Taxonomy" id="458208"/>
    <lineage>
        <taxon>Bacteria</taxon>
        <taxon>Bacillati</taxon>
        <taxon>Mycoplasmatota</taxon>
        <taxon>Mycoplasmoidales</taxon>
        <taxon>Metamycoplasmataceae</taxon>
        <taxon>Mycoplasmopsis</taxon>
    </lineage>
</organism>
<keyword evidence="3 7" id="KW-0560">Oxidoreductase</keyword>
<dbReference type="RefSeq" id="WP_141483719.1">
    <property type="nucleotide sequence ID" value="NZ_SMDN01000002.1"/>
</dbReference>